<accession>X0Z3N4</accession>
<reference evidence="1" key="1">
    <citation type="journal article" date="2014" name="Front. Microbiol.">
        <title>High frequency of phylogenetically diverse reductive dehalogenase-homologous genes in deep subseafloor sedimentary metagenomes.</title>
        <authorList>
            <person name="Kawai M."/>
            <person name="Futagami T."/>
            <person name="Toyoda A."/>
            <person name="Takaki Y."/>
            <person name="Nishi S."/>
            <person name="Hori S."/>
            <person name="Arai W."/>
            <person name="Tsubouchi T."/>
            <person name="Morono Y."/>
            <person name="Uchiyama I."/>
            <person name="Ito T."/>
            <person name="Fujiyama A."/>
            <person name="Inagaki F."/>
            <person name="Takami H."/>
        </authorList>
    </citation>
    <scope>NUCLEOTIDE SEQUENCE</scope>
    <source>
        <strain evidence="1">Expedition CK06-06</strain>
    </source>
</reference>
<name>X0Z3N4_9ZZZZ</name>
<evidence type="ECO:0000313" key="1">
    <source>
        <dbReference type="EMBL" id="GAG55033.1"/>
    </source>
</evidence>
<proteinExistence type="predicted"/>
<dbReference type="EMBL" id="BART01003293">
    <property type="protein sequence ID" value="GAG55033.1"/>
    <property type="molecule type" value="Genomic_DNA"/>
</dbReference>
<dbReference type="AlphaFoldDB" id="X0Z3N4"/>
<evidence type="ECO:0008006" key="2">
    <source>
        <dbReference type="Google" id="ProtNLM"/>
    </source>
</evidence>
<sequence length="142" mass="16846">MIGVAMYITIKSLWERHRNKSMIARLTGHDWKTVAKKIKEIEAGKEYPKKKPHPRIMDFHKEQILEWLEDNLSGVRIHEKMQEKGVKIGYSTVKDYICRIKKRENIFIRMHTLPGKEAQVDFGYLGYTLYKGKKSKTRVNRL</sequence>
<organism evidence="1">
    <name type="scientific">marine sediment metagenome</name>
    <dbReference type="NCBI Taxonomy" id="412755"/>
    <lineage>
        <taxon>unclassified sequences</taxon>
        <taxon>metagenomes</taxon>
        <taxon>ecological metagenomes</taxon>
    </lineage>
</organism>
<gene>
    <name evidence="1" type="ORF">S01H4_09233</name>
</gene>
<comment type="caution">
    <text evidence="1">The sequence shown here is derived from an EMBL/GenBank/DDBJ whole genome shotgun (WGS) entry which is preliminary data.</text>
</comment>
<protein>
    <recommendedName>
        <fullName evidence="2">HTH IS21-type domain-containing protein</fullName>
    </recommendedName>
</protein>